<feature type="region of interest" description="Disordered" evidence="1">
    <location>
        <begin position="17"/>
        <end position="38"/>
    </location>
</feature>
<keyword evidence="3" id="KW-1185">Reference proteome</keyword>
<dbReference type="AlphaFoldDB" id="A0AAV4VRA6"/>
<name>A0AAV4VRA6_9ARAC</name>
<dbReference type="EMBL" id="BPLQ01013429">
    <property type="protein sequence ID" value="GIY72018.1"/>
    <property type="molecule type" value="Genomic_DNA"/>
</dbReference>
<comment type="caution">
    <text evidence="2">The sequence shown here is derived from an EMBL/GenBank/DDBJ whole genome shotgun (WGS) entry which is preliminary data.</text>
</comment>
<gene>
    <name evidence="2" type="ORF">CDAR_452411</name>
</gene>
<accession>A0AAV4VRA6</accession>
<evidence type="ECO:0000313" key="3">
    <source>
        <dbReference type="Proteomes" id="UP001054837"/>
    </source>
</evidence>
<protein>
    <submittedName>
        <fullName evidence="2">Uncharacterized protein</fullName>
    </submittedName>
</protein>
<dbReference type="Proteomes" id="UP001054837">
    <property type="component" value="Unassembled WGS sequence"/>
</dbReference>
<reference evidence="2 3" key="1">
    <citation type="submission" date="2021-06" db="EMBL/GenBank/DDBJ databases">
        <title>Caerostris darwini draft genome.</title>
        <authorList>
            <person name="Kono N."/>
            <person name="Arakawa K."/>
        </authorList>
    </citation>
    <scope>NUCLEOTIDE SEQUENCE [LARGE SCALE GENOMIC DNA]</scope>
</reference>
<evidence type="ECO:0000256" key="1">
    <source>
        <dbReference type="SAM" id="MobiDB-lite"/>
    </source>
</evidence>
<sequence length="101" mass="11165">MRTSQTSSLLLETRAANVNRRKPHSLVDAHNQSAPLNTSPATTCVRSAKWILILPYPTYDHSMPSTKHQPTVPRTLLNSSCGKHTQCFASDKACDMGIPEF</sequence>
<organism evidence="2 3">
    <name type="scientific">Caerostris darwini</name>
    <dbReference type="NCBI Taxonomy" id="1538125"/>
    <lineage>
        <taxon>Eukaryota</taxon>
        <taxon>Metazoa</taxon>
        <taxon>Ecdysozoa</taxon>
        <taxon>Arthropoda</taxon>
        <taxon>Chelicerata</taxon>
        <taxon>Arachnida</taxon>
        <taxon>Araneae</taxon>
        <taxon>Araneomorphae</taxon>
        <taxon>Entelegynae</taxon>
        <taxon>Araneoidea</taxon>
        <taxon>Araneidae</taxon>
        <taxon>Caerostris</taxon>
    </lineage>
</organism>
<evidence type="ECO:0000313" key="2">
    <source>
        <dbReference type="EMBL" id="GIY72018.1"/>
    </source>
</evidence>
<proteinExistence type="predicted"/>